<feature type="transmembrane region" description="Helical" evidence="1">
    <location>
        <begin position="117"/>
        <end position="135"/>
    </location>
</feature>
<keyword evidence="3" id="KW-1185">Reference proteome</keyword>
<gene>
    <name evidence="2" type="ORF">SAMN02745229_00729</name>
</gene>
<organism evidence="2 3">
    <name type="scientific">Butyrivibrio fibrisolvens DSM 3071</name>
    <dbReference type="NCBI Taxonomy" id="1121131"/>
    <lineage>
        <taxon>Bacteria</taxon>
        <taxon>Bacillati</taxon>
        <taxon>Bacillota</taxon>
        <taxon>Clostridia</taxon>
        <taxon>Lachnospirales</taxon>
        <taxon>Lachnospiraceae</taxon>
        <taxon>Butyrivibrio</taxon>
    </lineage>
</organism>
<proteinExistence type="predicted"/>
<evidence type="ECO:0000313" key="2">
    <source>
        <dbReference type="EMBL" id="SHH58358.1"/>
    </source>
</evidence>
<sequence>MEVDVEAVCFATGCIIPICWFLTIIYWIKGIRYKKSKYFRGKVIYSRGTKIVVVNSRRGEIYETYNVSYDYKGKTLEGEVCTSEKGLEPGDDIFIYIYDPEGVHEIQSDIAWRKFKFSAGFSLLMTVVFLISWSLRSSIETTAHRKQPFTHVLGEDYEEIQKQVDEYLKEQISWKSITQINECK</sequence>
<dbReference type="STRING" id="1121131.SAMN02745229_00729"/>
<accession>A0A1M5U5Z1</accession>
<reference evidence="3" key="1">
    <citation type="submission" date="2016-11" db="EMBL/GenBank/DDBJ databases">
        <authorList>
            <person name="Varghese N."/>
            <person name="Submissions S."/>
        </authorList>
    </citation>
    <scope>NUCLEOTIDE SEQUENCE [LARGE SCALE GENOMIC DNA]</scope>
    <source>
        <strain evidence="3">DSM 3071</strain>
    </source>
</reference>
<keyword evidence="1" id="KW-1133">Transmembrane helix</keyword>
<feature type="transmembrane region" description="Helical" evidence="1">
    <location>
        <begin position="6"/>
        <end position="28"/>
    </location>
</feature>
<protein>
    <recommendedName>
        <fullName evidence="4">DUF3592 domain-containing protein</fullName>
    </recommendedName>
</protein>
<dbReference type="Proteomes" id="UP000184278">
    <property type="component" value="Unassembled WGS sequence"/>
</dbReference>
<evidence type="ECO:0008006" key="4">
    <source>
        <dbReference type="Google" id="ProtNLM"/>
    </source>
</evidence>
<keyword evidence="1" id="KW-0472">Membrane</keyword>
<dbReference type="AlphaFoldDB" id="A0A1M5U5Z1"/>
<evidence type="ECO:0000313" key="3">
    <source>
        <dbReference type="Proteomes" id="UP000184278"/>
    </source>
</evidence>
<keyword evidence="1" id="KW-0812">Transmembrane</keyword>
<dbReference type="EMBL" id="FQXK01000005">
    <property type="protein sequence ID" value="SHH58358.1"/>
    <property type="molecule type" value="Genomic_DNA"/>
</dbReference>
<name>A0A1M5U5Z1_BUTFI</name>
<evidence type="ECO:0000256" key="1">
    <source>
        <dbReference type="SAM" id="Phobius"/>
    </source>
</evidence>